<feature type="transmembrane region" description="Helical" evidence="1">
    <location>
        <begin position="32"/>
        <end position="54"/>
    </location>
</feature>
<feature type="transmembrane region" description="Helical" evidence="1">
    <location>
        <begin position="331"/>
        <end position="352"/>
    </location>
</feature>
<reference evidence="2" key="1">
    <citation type="submission" date="2021-06" db="EMBL/GenBank/DDBJ databases">
        <authorList>
            <person name="Hodson N. C."/>
            <person name="Mongue J. A."/>
            <person name="Jaron S. K."/>
        </authorList>
    </citation>
    <scope>NUCLEOTIDE SEQUENCE</scope>
</reference>
<feature type="transmembrane region" description="Helical" evidence="1">
    <location>
        <begin position="74"/>
        <end position="94"/>
    </location>
</feature>
<keyword evidence="1" id="KW-0472">Membrane</keyword>
<feature type="transmembrane region" description="Helical" evidence="1">
    <location>
        <begin position="262"/>
        <end position="279"/>
    </location>
</feature>
<name>A0A8J2JEH0_9HEXA</name>
<proteinExistence type="predicted"/>
<feature type="non-terminal residue" evidence="2">
    <location>
        <position position="1"/>
    </location>
</feature>
<feature type="transmembrane region" description="Helical" evidence="1">
    <location>
        <begin position="299"/>
        <end position="319"/>
    </location>
</feature>
<evidence type="ECO:0000313" key="2">
    <source>
        <dbReference type="EMBL" id="CAG7718723.1"/>
    </source>
</evidence>
<keyword evidence="1" id="KW-0812">Transmembrane</keyword>
<dbReference type="Proteomes" id="UP000708208">
    <property type="component" value="Unassembled WGS sequence"/>
</dbReference>
<evidence type="ECO:0000313" key="3">
    <source>
        <dbReference type="Proteomes" id="UP000708208"/>
    </source>
</evidence>
<dbReference type="EMBL" id="CAJVCH010055545">
    <property type="protein sequence ID" value="CAG7718723.1"/>
    <property type="molecule type" value="Genomic_DNA"/>
</dbReference>
<keyword evidence="1" id="KW-1133">Transmembrane helix</keyword>
<sequence>MEFSQVGPQFDLRSEHLDPFFETIRQGVRRNLIAGLFYTLYCMTIVCALIWKAVVNDSKDFPLLISNLHHAQSMIWNINFSVYFLFGLFLGLYLKMYITCLQVTAMEVERIVITQNREALLLNKDIELGPKTIFKKQLNMEQTMERLEQILKAYFITEELVTKFSRHFETELFITFVSSFLIIFARAFFIVYYILKSSPTDALYMTDRHACSETSWRSFDNISPPMFQTGSETIDNEKMKFETVSTKMFTPRPMRVSMEEKIHTVSRFLITTLHLFGFFPLDFEKGHRISTHRLSKWAVWNYIVLFLLILKFVDYGIHLRDHIQHMGFIETIAYVVMSIILWTTSLSFRLNAVIRLKGLGKFWGLNCQRLDAFARLNHNFDFCSSTCKNLDRIHKIKTSTNRFLYLGIGCSSLGVAVSVGNFFHALVTDGGEGFGFELLQLLGQMLYFLGDSSRFLLVLYRTFFLKLYTSCFKMIGNELQAIIDLEKPQETGSNLFSVETPDSSQ</sequence>
<organism evidence="2 3">
    <name type="scientific">Allacma fusca</name>
    <dbReference type="NCBI Taxonomy" id="39272"/>
    <lineage>
        <taxon>Eukaryota</taxon>
        <taxon>Metazoa</taxon>
        <taxon>Ecdysozoa</taxon>
        <taxon>Arthropoda</taxon>
        <taxon>Hexapoda</taxon>
        <taxon>Collembola</taxon>
        <taxon>Symphypleona</taxon>
        <taxon>Sminthuridae</taxon>
        <taxon>Allacma</taxon>
    </lineage>
</organism>
<keyword evidence="3" id="KW-1185">Reference proteome</keyword>
<feature type="transmembrane region" description="Helical" evidence="1">
    <location>
        <begin position="403"/>
        <end position="425"/>
    </location>
</feature>
<feature type="transmembrane region" description="Helical" evidence="1">
    <location>
        <begin position="172"/>
        <end position="195"/>
    </location>
</feature>
<protein>
    <submittedName>
        <fullName evidence="2">Uncharacterized protein</fullName>
    </submittedName>
</protein>
<accession>A0A8J2JEH0</accession>
<comment type="caution">
    <text evidence="2">The sequence shown here is derived from an EMBL/GenBank/DDBJ whole genome shotgun (WGS) entry which is preliminary data.</text>
</comment>
<dbReference type="AlphaFoldDB" id="A0A8J2JEH0"/>
<gene>
    <name evidence="2" type="ORF">AFUS01_LOCUS8094</name>
</gene>
<evidence type="ECO:0000256" key="1">
    <source>
        <dbReference type="SAM" id="Phobius"/>
    </source>
</evidence>
<feature type="transmembrane region" description="Helical" evidence="1">
    <location>
        <begin position="445"/>
        <end position="464"/>
    </location>
</feature>